<dbReference type="Gene3D" id="4.10.240.10">
    <property type="entry name" value="Zn(2)-C6 fungal-type DNA-binding domain"/>
    <property type="match status" value="1"/>
</dbReference>
<dbReference type="InterPro" id="IPR001138">
    <property type="entry name" value="Zn2Cys6_DnaBD"/>
</dbReference>
<feature type="transmembrane region" description="Helical" evidence="8">
    <location>
        <begin position="855"/>
        <end position="873"/>
    </location>
</feature>
<feature type="domain" description="Zn(2)-C6 fungal-type" evidence="9">
    <location>
        <begin position="27"/>
        <end position="57"/>
    </location>
</feature>
<evidence type="ECO:0000256" key="7">
    <source>
        <dbReference type="SAM" id="MobiDB-lite"/>
    </source>
</evidence>
<reference evidence="10" key="2">
    <citation type="submission" date="2020-08" db="EMBL/GenBank/DDBJ databases">
        <title>Draft Genome Sequence of Cumin Blight Pathogen Alternaria burnsii.</title>
        <authorList>
            <person name="Feng Z."/>
        </authorList>
    </citation>
    <scope>NUCLEOTIDE SEQUENCE</scope>
    <source>
        <strain evidence="10">CBS107.38</strain>
    </source>
</reference>
<dbReference type="CDD" id="cd12148">
    <property type="entry name" value="fungal_TF_MHR"/>
    <property type="match status" value="1"/>
</dbReference>
<dbReference type="Pfam" id="PF00172">
    <property type="entry name" value="Zn_clus"/>
    <property type="match status" value="1"/>
</dbReference>
<evidence type="ECO:0000256" key="8">
    <source>
        <dbReference type="SAM" id="Phobius"/>
    </source>
</evidence>
<dbReference type="InterPro" id="IPR036864">
    <property type="entry name" value="Zn2-C6_fun-type_DNA-bd_sf"/>
</dbReference>
<keyword evidence="8" id="KW-0472">Membrane</keyword>
<keyword evidence="3" id="KW-0805">Transcription regulation</keyword>
<dbReference type="PROSITE" id="PS50048">
    <property type="entry name" value="ZN2_CY6_FUNGAL_2"/>
    <property type="match status" value="1"/>
</dbReference>
<dbReference type="SMART" id="SM00906">
    <property type="entry name" value="Fungal_trans"/>
    <property type="match status" value="1"/>
</dbReference>
<comment type="caution">
    <text evidence="10">The sequence shown here is derived from an EMBL/GenBank/DDBJ whole genome shotgun (WGS) entry which is preliminary data.</text>
</comment>
<dbReference type="Pfam" id="PF04082">
    <property type="entry name" value="Fungal_trans"/>
    <property type="match status" value="1"/>
</dbReference>
<evidence type="ECO:0000256" key="2">
    <source>
        <dbReference type="ARBA" id="ARBA00022833"/>
    </source>
</evidence>
<dbReference type="PROSITE" id="PS00463">
    <property type="entry name" value="ZN2_CY6_FUNGAL_1"/>
    <property type="match status" value="1"/>
</dbReference>
<evidence type="ECO:0000256" key="4">
    <source>
        <dbReference type="ARBA" id="ARBA00023125"/>
    </source>
</evidence>
<dbReference type="GO" id="GO:0005634">
    <property type="term" value="C:nucleus"/>
    <property type="evidence" value="ECO:0007669"/>
    <property type="project" value="TreeGrafter"/>
</dbReference>
<dbReference type="CDD" id="cd00067">
    <property type="entry name" value="GAL4"/>
    <property type="match status" value="1"/>
</dbReference>
<evidence type="ECO:0000256" key="6">
    <source>
        <dbReference type="ARBA" id="ARBA00023242"/>
    </source>
</evidence>
<dbReference type="AlphaFoldDB" id="A0A8H7EHB7"/>
<dbReference type="GeneID" id="62202227"/>
<feature type="transmembrane region" description="Helical" evidence="8">
    <location>
        <begin position="880"/>
        <end position="898"/>
    </location>
</feature>
<sequence length="1010" mass="112178">MVEQPSIQCADTDGNGPAKRRRRPALSCVECRMRKVKCDREKPCGACTRIKSATCTFRPTRPGIRSERSERSPEDDTSTGHSNDQDQGHPARSSPQPPTMSNNFDAMINRYVAPGLLGERGGKLKPLPADRPPFNLNSHPDTTQASVISSLLGRIHGLEEQLASANLNEQAGSGILPRQESSDATSGQFVKSKFYGQSHWINAIDPYDALGAANTQINENTNRKEVNKSTELYATVSEVKRMARIIKASRMSQPSISPELQACIPPREISDALVHCYLRTFEGVFRVLHVPSFKKIYDAYWLGTMPAKPSIVHKFLLVCAIGVPFYTGPEQAKLRVSAVKWIQAAAEWQSAPHAKSRLNMIGLQIQILILIARQVCNVDGDHIWIPAGTLLRTAMHLGLHRDPSHFLKISVYHGEMRRRLWATVLEITAQSSLDMGMPPMVSINDYDTKPPSNINDEDMGEGIEAPLDAKPETVFTDSSIQIGFTRTLPVRLEIIKLINNLRFDLSYDDVLRVGSELTSACRKGMIFFKTALAAGHNITPFQIKMYDTLVRRFVLCLHRPYFSKAFRNPRYHYSRKICLDTSLAIYAPATDNAPDEEDDWTRMTHRCVGFFKSFFLYGMSTVYYELTSQINERLEDAALFAPMVSARTPTSSTTGLSSLPAQYQPLREVLESSRCLAIARIHNGETNAKGVVFINCALARIDALISGNDPDAAVLEAAKTSTSETSRILAEVYREEHGEEIDLGLSSGCFNGREHGRGEGADDITGKHLPTGTDVQRGFSNVADFPSFDGTMEGMNMLDADLGDMNMGVDVDINAYMQGQPMDIGNGFHFGRSPEWFYDLNGWAGTGNSGNLGDISLYIAAGLTVLPSIRMSPISRMARLLLILHAFVNIVFGIYPFINPGEYAAMTGLEGPDKTLQSIGLGGIAVGWYQLIFTLQGNRRMIASTIPMRLGFAAVITRKPQRKIERERKEVNEMVIRIFEVRMGGKSYFIVDLCYLFANNPKLDMKTIRE</sequence>
<dbReference type="InterPro" id="IPR007219">
    <property type="entry name" value="XnlR_reg_dom"/>
</dbReference>
<feature type="region of interest" description="Disordered" evidence="7">
    <location>
        <begin position="1"/>
        <end position="24"/>
    </location>
</feature>
<dbReference type="RefSeq" id="XP_038788756.1">
    <property type="nucleotide sequence ID" value="XM_038929049.1"/>
</dbReference>
<dbReference type="GO" id="GO:0000978">
    <property type="term" value="F:RNA polymerase II cis-regulatory region sequence-specific DNA binding"/>
    <property type="evidence" value="ECO:0007669"/>
    <property type="project" value="TreeGrafter"/>
</dbReference>
<keyword evidence="6" id="KW-0539">Nucleus</keyword>
<evidence type="ECO:0000256" key="1">
    <source>
        <dbReference type="ARBA" id="ARBA00022723"/>
    </source>
</evidence>
<dbReference type="EMBL" id="JAAABM010000004">
    <property type="protein sequence ID" value="KAF7678621.1"/>
    <property type="molecule type" value="Genomic_DNA"/>
</dbReference>
<protein>
    <recommendedName>
        <fullName evidence="9">Zn(2)-C6 fungal-type domain-containing protein</fullName>
    </recommendedName>
</protein>
<dbReference type="SMART" id="SM00066">
    <property type="entry name" value="GAL4"/>
    <property type="match status" value="1"/>
</dbReference>
<keyword evidence="2" id="KW-0862">Zinc</keyword>
<keyword evidence="11" id="KW-1185">Reference proteome</keyword>
<keyword evidence="1" id="KW-0479">Metal-binding</keyword>
<keyword evidence="8" id="KW-0812">Transmembrane</keyword>
<dbReference type="InterPro" id="IPR051430">
    <property type="entry name" value="Fungal_TF_Env_Response"/>
</dbReference>
<gene>
    <name evidence="10" type="ORF">GT037_004002</name>
</gene>
<dbReference type="Proteomes" id="UP000596902">
    <property type="component" value="Unassembled WGS sequence"/>
</dbReference>
<dbReference type="GO" id="GO:0008270">
    <property type="term" value="F:zinc ion binding"/>
    <property type="evidence" value="ECO:0007669"/>
    <property type="project" value="InterPro"/>
</dbReference>
<evidence type="ECO:0000259" key="9">
    <source>
        <dbReference type="PROSITE" id="PS50048"/>
    </source>
</evidence>
<feature type="transmembrane region" description="Helical" evidence="8">
    <location>
        <begin position="918"/>
        <end position="935"/>
    </location>
</feature>
<organism evidence="10 11">
    <name type="scientific">Alternaria burnsii</name>
    <dbReference type="NCBI Taxonomy" id="1187904"/>
    <lineage>
        <taxon>Eukaryota</taxon>
        <taxon>Fungi</taxon>
        <taxon>Dikarya</taxon>
        <taxon>Ascomycota</taxon>
        <taxon>Pezizomycotina</taxon>
        <taxon>Dothideomycetes</taxon>
        <taxon>Pleosporomycetidae</taxon>
        <taxon>Pleosporales</taxon>
        <taxon>Pleosporineae</taxon>
        <taxon>Pleosporaceae</taxon>
        <taxon>Alternaria</taxon>
        <taxon>Alternaria sect. Alternaria</taxon>
    </lineage>
</organism>
<reference evidence="10" key="1">
    <citation type="submission" date="2020-01" db="EMBL/GenBank/DDBJ databases">
        <authorList>
            <person name="Feng Z.H.Z."/>
        </authorList>
    </citation>
    <scope>NUCLEOTIDE SEQUENCE</scope>
    <source>
        <strain evidence="10">CBS107.38</strain>
    </source>
</reference>
<dbReference type="GO" id="GO:0001228">
    <property type="term" value="F:DNA-binding transcription activator activity, RNA polymerase II-specific"/>
    <property type="evidence" value="ECO:0007669"/>
    <property type="project" value="TreeGrafter"/>
</dbReference>
<keyword evidence="5" id="KW-0804">Transcription</keyword>
<evidence type="ECO:0000313" key="10">
    <source>
        <dbReference type="EMBL" id="KAF7678621.1"/>
    </source>
</evidence>
<dbReference type="GO" id="GO:0006351">
    <property type="term" value="P:DNA-templated transcription"/>
    <property type="evidence" value="ECO:0007669"/>
    <property type="project" value="InterPro"/>
</dbReference>
<dbReference type="SUPFAM" id="SSF57701">
    <property type="entry name" value="Zn2/Cys6 DNA-binding domain"/>
    <property type="match status" value="1"/>
</dbReference>
<keyword evidence="8" id="KW-1133">Transmembrane helix</keyword>
<name>A0A8H7EHB7_9PLEO</name>
<feature type="compositionally biased region" description="Basic and acidic residues" evidence="7">
    <location>
        <begin position="64"/>
        <end position="74"/>
    </location>
</feature>
<dbReference type="PANTHER" id="PTHR31944:SF131">
    <property type="entry name" value="HEME-RESPONSIVE ZINC FINGER TRANSCRIPTION FACTOR HAP1"/>
    <property type="match status" value="1"/>
</dbReference>
<accession>A0A8H7EHB7</accession>
<feature type="region of interest" description="Disordered" evidence="7">
    <location>
        <begin position="58"/>
        <end position="103"/>
    </location>
</feature>
<evidence type="ECO:0000256" key="3">
    <source>
        <dbReference type="ARBA" id="ARBA00023015"/>
    </source>
</evidence>
<evidence type="ECO:0000256" key="5">
    <source>
        <dbReference type="ARBA" id="ARBA00023163"/>
    </source>
</evidence>
<keyword evidence="4" id="KW-0238">DNA-binding</keyword>
<proteinExistence type="predicted"/>
<evidence type="ECO:0000313" key="11">
    <source>
        <dbReference type="Proteomes" id="UP000596902"/>
    </source>
</evidence>
<dbReference type="PANTHER" id="PTHR31944">
    <property type="entry name" value="HEME-RESPONSIVE ZINC FINGER TRANSCRIPTION FACTOR HAP1"/>
    <property type="match status" value="1"/>
</dbReference>